<sequence>MGSFGAAVESLVETYNRCLKLLERLHLGSSDGDGACKQRALLNNQARSDRSMVRRAYRSKLSRRGSAFELGDALATSSVKRVARKLKAALSAAINQLGRGKAGRDTLDYASLTAHSTDARKDAIRAMTSLSARLPSLDGDVRSRTGRSTASSINKKSGHHRYAKSASSSRPRTLRRRDQAVRPRPSSGNQREAQLRPPVREEKRQECGKRYSSTTSSSQSTKLGEVRSRRRRGGEQGVRGDYGTGVTYPLPYPWVDDSEAPGYERRGKGRFWGLFGRR</sequence>
<dbReference type="GeneID" id="72072148"/>
<dbReference type="AlphaFoldDB" id="A0A9Q8QRD1"/>
<gene>
    <name evidence="2" type="ORF">JDV02_010203</name>
</gene>
<keyword evidence="3" id="KW-1185">Reference proteome</keyword>
<evidence type="ECO:0000313" key="3">
    <source>
        <dbReference type="Proteomes" id="UP000829364"/>
    </source>
</evidence>
<reference evidence="2" key="1">
    <citation type="submission" date="2021-11" db="EMBL/GenBank/DDBJ databases">
        <title>Purpureocillium_takamizusanense_genome.</title>
        <authorList>
            <person name="Nguyen N.-H."/>
        </authorList>
    </citation>
    <scope>NUCLEOTIDE SEQUENCE</scope>
    <source>
        <strain evidence="2">PT3</strain>
    </source>
</reference>
<dbReference type="Proteomes" id="UP000829364">
    <property type="component" value="Chromosome 11"/>
</dbReference>
<dbReference type="EMBL" id="CP086364">
    <property type="protein sequence ID" value="UNI24460.1"/>
    <property type="molecule type" value="Genomic_DNA"/>
</dbReference>
<evidence type="ECO:0000313" key="2">
    <source>
        <dbReference type="EMBL" id="UNI24460.1"/>
    </source>
</evidence>
<dbReference type="OrthoDB" id="5226911at2759"/>
<feature type="region of interest" description="Disordered" evidence="1">
    <location>
        <begin position="135"/>
        <end position="260"/>
    </location>
</feature>
<dbReference type="KEGG" id="ptkz:JDV02_010203"/>
<evidence type="ECO:0000256" key="1">
    <source>
        <dbReference type="SAM" id="MobiDB-lite"/>
    </source>
</evidence>
<accession>A0A9Q8QRD1</accession>
<protein>
    <submittedName>
        <fullName evidence="2">Uncharacterized protein</fullName>
    </submittedName>
</protein>
<proteinExistence type="predicted"/>
<feature type="compositionally biased region" description="Polar residues" evidence="1">
    <location>
        <begin position="146"/>
        <end position="155"/>
    </location>
</feature>
<feature type="compositionally biased region" description="Low complexity" evidence="1">
    <location>
        <begin position="212"/>
        <end position="221"/>
    </location>
</feature>
<name>A0A9Q8QRD1_9HYPO</name>
<feature type="compositionally biased region" description="Basic and acidic residues" evidence="1">
    <location>
        <begin position="198"/>
        <end position="209"/>
    </location>
</feature>
<organism evidence="2 3">
    <name type="scientific">Purpureocillium takamizusanense</name>
    <dbReference type="NCBI Taxonomy" id="2060973"/>
    <lineage>
        <taxon>Eukaryota</taxon>
        <taxon>Fungi</taxon>
        <taxon>Dikarya</taxon>
        <taxon>Ascomycota</taxon>
        <taxon>Pezizomycotina</taxon>
        <taxon>Sordariomycetes</taxon>
        <taxon>Hypocreomycetidae</taxon>
        <taxon>Hypocreales</taxon>
        <taxon>Ophiocordycipitaceae</taxon>
        <taxon>Purpureocillium</taxon>
    </lineage>
</organism>
<dbReference type="RefSeq" id="XP_047847941.1">
    <property type="nucleotide sequence ID" value="XM_047991928.1"/>
</dbReference>